<comment type="similarity">
    <text evidence="1 6">Belongs to the XseB family.</text>
</comment>
<dbReference type="EMBL" id="RJUL01000015">
    <property type="protein sequence ID" value="ROQ18844.1"/>
    <property type="molecule type" value="Genomic_DNA"/>
</dbReference>
<dbReference type="NCBIfam" id="NF002140">
    <property type="entry name" value="PRK00977.1-4"/>
    <property type="match status" value="1"/>
</dbReference>
<comment type="function">
    <text evidence="6">Bidirectionally degrades single-stranded DNA into large acid-insoluble oligonucleotides, which are then degraded further into small acid-soluble oligonucleotides.</text>
</comment>
<organism evidence="8 9">
    <name type="scientific">Gallaecimonas pentaromativorans</name>
    <dbReference type="NCBI Taxonomy" id="584787"/>
    <lineage>
        <taxon>Bacteria</taxon>
        <taxon>Pseudomonadati</taxon>
        <taxon>Pseudomonadota</taxon>
        <taxon>Gammaproteobacteria</taxon>
        <taxon>Enterobacterales</taxon>
        <taxon>Gallaecimonadaceae</taxon>
        <taxon>Gallaecimonas</taxon>
    </lineage>
</organism>
<dbReference type="SUPFAM" id="SSF116842">
    <property type="entry name" value="XseB-like"/>
    <property type="match status" value="1"/>
</dbReference>
<keyword evidence="9" id="KW-1185">Reference proteome</keyword>
<dbReference type="GO" id="GO:0006308">
    <property type="term" value="P:DNA catabolic process"/>
    <property type="evidence" value="ECO:0007669"/>
    <property type="project" value="UniProtKB-UniRule"/>
</dbReference>
<dbReference type="Gene3D" id="1.10.287.1040">
    <property type="entry name" value="Exonuclease VII, small subunit"/>
    <property type="match status" value="1"/>
</dbReference>
<dbReference type="PANTHER" id="PTHR34137:SF1">
    <property type="entry name" value="EXODEOXYRIBONUCLEASE 7 SMALL SUBUNIT"/>
    <property type="match status" value="1"/>
</dbReference>
<gene>
    <name evidence="6" type="primary">xseB</name>
    <name evidence="8" type="ORF">EDC28_11533</name>
</gene>
<evidence type="ECO:0000256" key="1">
    <source>
        <dbReference type="ARBA" id="ARBA00009998"/>
    </source>
</evidence>
<evidence type="ECO:0000256" key="2">
    <source>
        <dbReference type="ARBA" id="ARBA00022490"/>
    </source>
</evidence>
<evidence type="ECO:0000256" key="3">
    <source>
        <dbReference type="ARBA" id="ARBA00022722"/>
    </source>
</evidence>
<dbReference type="AlphaFoldDB" id="A0A3N1NG15"/>
<keyword evidence="4 6" id="KW-0378">Hydrolase</keyword>
<dbReference type="RefSeq" id="WP_050660230.1">
    <property type="nucleotide sequence ID" value="NZ_JBLXEP010000008.1"/>
</dbReference>
<comment type="caution">
    <text evidence="8">The sequence shown here is derived from an EMBL/GenBank/DDBJ whole genome shotgun (WGS) entry which is preliminary data.</text>
</comment>
<dbReference type="GO" id="GO:0008855">
    <property type="term" value="F:exodeoxyribonuclease VII activity"/>
    <property type="evidence" value="ECO:0007669"/>
    <property type="project" value="UniProtKB-UniRule"/>
</dbReference>
<dbReference type="InterPro" id="IPR003761">
    <property type="entry name" value="Exonuc_VII_S"/>
</dbReference>
<name>A0A3N1NG15_9GAMM</name>
<reference evidence="8 9" key="1">
    <citation type="submission" date="2018-11" db="EMBL/GenBank/DDBJ databases">
        <title>Genomic Encyclopedia of Type Strains, Phase IV (KMG-IV): sequencing the most valuable type-strain genomes for metagenomic binning, comparative biology and taxonomic classification.</title>
        <authorList>
            <person name="Goeker M."/>
        </authorList>
    </citation>
    <scope>NUCLEOTIDE SEQUENCE [LARGE SCALE GENOMIC DNA]</scope>
    <source>
        <strain evidence="8 9">DSM 21945</strain>
    </source>
</reference>
<dbReference type="GO" id="GO:0009318">
    <property type="term" value="C:exodeoxyribonuclease VII complex"/>
    <property type="evidence" value="ECO:0007669"/>
    <property type="project" value="UniProtKB-UniRule"/>
</dbReference>
<keyword evidence="5 6" id="KW-0269">Exonuclease</keyword>
<evidence type="ECO:0000256" key="6">
    <source>
        <dbReference type="HAMAP-Rule" id="MF_00337"/>
    </source>
</evidence>
<dbReference type="Pfam" id="PF02609">
    <property type="entry name" value="Exonuc_VII_S"/>
    <property type="match status" value="1"/>
</dbReference>
<sequence length="79" mass="8923">MAKKQPENMTFEENLKELEAVVTQLEQGELSLDEALKQFERGVALSRESEHKLKAAEQKVQMLLADGQTLAPFEHEPDA</sequence>
<comment type="catalytic activity">
    <reaction evidence="6">
        <text>Exonucleolytic cleavage in either 5'- to 3'- or 3'- to 5'-direction to yield nucleoside 5'-phosphates.</text>
        <dbReference type="EC" id="3.1.11.6"/>
    </reaction>
</comment>
<dbReference type="HAMAP" id="MF_00337">
    <property type="entry name" value="Exonuc_7_S"/>
    <property type="match status" value="1"/>
</dbReference>
<evidence type="ECO:0000313" key="9">
    <source>
        <dbReference type="Proteomes" id="UP000268033"/>
    </source>
</evidence>
<evidence type="ECO:0000256" key="5">
    <source>
        <dbReference type="ARBA" id="ARBA00022839"/>
    </source>
</evidence>
<protein>
    <recommendedName>
        <fullName evidence="6">Exodeoxyribonuclease 7 small subunit</fullName>
        <ecNumber evidence="6">3.1.11.6</ecNumber>
    </recommendedName>
    <alternativeName>
        <fullName evidence="6">Exodeoxyribonuclease VII small subunit</fullName>
        <shortName evidence="6">Exonuclease VII small subunit</shortName>
    </alternativeName>
</protein>
<dbReference type="NCBIfam" id="TIGR01280">
    <property type="entry name" value="xseB"/>
    <property type="match status" value="1"/>
</dbReference>
<dbReference type="InterPro" id="IPR037004">
    <property type="entry name" value="Exonuc_VII_ssu_sf"/>
</dbReference>
<keyword evidence="7" id="KW-0175">Coiled coil</keyword>
<dbReference type="GO" id="GO:0005829">
    <property type="term" value="C:cytosol"/>
    <property type="evidence" value="ECO:0007669"/>
    <property type="project" value="TreeGrafter"/>
</dbReference>
<evidence type="ECO:0000313" key="8">
    <source>
        <dbReference type="EMBL" id="ROQ18844.1"/>
    </source>
</evidence>
<dbReference type="OrthoDB" id="5591562at2"/>
<evidence type="ECO:0000256" key="7">
    <source>
        <dbReference type="SAM" id="Coils"/>
    </source>
</evidence>
<proteinExistence type="inferred from homology"/>
<dbReference type="PANTHER" id="PTHR34137">
    <property type="entry name" value="EXODEOXYRIBONUCLEASE 7 SMALL SUBUNIT"/>
    <property type="match status" value="1"/>
</dbReference>
<dbReference type="STRING" id="584787.GCA_001247655_01351"/>
<keyword evidence="2 6" id="KW-0963">Cytoplasm</keyword>
<comment type="subunit">
    <text evidence="6">Heterooligomer composed of large and small subunits.</text>
</comment>
<accession>A0A3N1NG15</accession>
<keyword evidence="3 6" id="KW-0540">Nuclease</keyword>
<comment type="subcellular location">
    <subcellularLocation>
        <location evidence="6">Cytoplasm</location>
    </subcellularLocation>
</comment>
<evidence type="ECO:0000256" key="4">
    <source>
        <dbReference type="ARBA" id="ARBA00022801"/>
    </source>
</evidence>
<feature type="coiled-coil region" evidence="7">
    <location>
        <begin position="8"/>
        <end position="66"/>
    </location>
</feature>
<dbReference type="Proteomes" id="UP000268033">
    <property type="component" value="Unassembled WGS sequence"/>
</dbReference>
<dbReference type="EC" id="3.1.11.6" evidence="6"/>